<feature type="binding site" evidence="8">
    <location>
        <position position="327"/>
    </location>
    <ligand>
        <name>ATP</name>
        <dbReference type="ChEBI" id="CHEBI:30616"/>
    </ligand>
</feature>
<evidence type="ECO:0000256" key="9">
    <source>
        <dbReference type="SAM" id="MobiDB-lite"/>
    </source>
</evidence>
<name>A0A088RJU6_LEIPA</name>
<evidence type="ECO:0000256" key="1">
    <source>
        <dbReference type="ARBA" id="ARBA00011040"/>
    </source>
</evidence>
<evidence type="ECO:0000313" key="11">
    <source>
        <dbReference type="EMBL" id="AIN96267.1"/>
    </source>
</evidence>
<gene>
    <name evidence="11" type="ORF">LPMP_110720</name>
</gene>
<dbReference type="VEuPathDB" id="TriTrypDB:LPMP_110720"/>
<dbReference type="PANTHER" id="PTHR10803">
    <property type="entry name" value="ARSENICAL PUMP-DRIVING ATPASE ARSENITE-TRANSLOCATING ATPASE"/>
    <property type="match status" value="1"/>
</dbReference>
<dbReference type="GO" id="GO:0005524">
    <property type="term" value="F:ATP binding"/>
    <property type="evidence" value="ECO:0007669"/>
    <property type="project" value="UniProtKB-UniRule"/>
</dbReference>
<accession>A0A088RJU6</accession>
<evidence type="ECO:0000256" key="5">
    <source>
        <dbReference type="ARBA" id="ARBA00022801"/>
    </source>
</evidence>
<dbReference type="GeneID" id="22572937"/>
<feature type="binding site" evidence="8">
    <location>
        <begin position="21"/>
        <end position="28"/>
    </location>
    <ligand>
        <name>ATP</name>
        <dbReference type="ChEBI" id="CHEBI:30616"/>
    </ligand>
</feature>
<evidence type="ECO:0000256" key="4">
    <source>
        <dbReference type="ARBA" id="ARBA00022741"/>
    </source>
</evidence>
<dbReference type="InterPro" id="IPR025723">
    <property type="entry name" value="ArsA/GET3_ATPase-like"/>
</dbReference>
<dbReference type="Proteomes" id="UP000063063">
    <property type="component" value="Chromosome 11"/>
</dbReference>
<feature type="domain" description="ArsA/GET3 Anion-transporting ATPase-like" evidence="10">
    <location>
        <begin position="14"/>
        <end position="217"/>
    </location>
</feature>
<keyword evidence="4 8" id="KW-0547">Nucleotide-binding</keyword>
<evidence type="ECO:0000313" key="12">
    <source>
        <dbReference type="Proteomes" id="UP000063063"/>
    </source>
</evidence>
<dbReference type="KEGG" id="lpan:LPMP_110720"/>
<dbReference type="SUPFAM" id="SSF52540">
    <property type="entry name" value="P-loop containing nucleoside triphosphate hydrolases"/>
    <property type="match status" value="1"/>
</dbReference>
<keyword evidence="6 8" id="KW-0256">Endoplasmic reticulum</keyword>
<feature type="domain" description="ArsA/GET3 Anion-transporting ATPase-like" evidence="10">
    <location>
        <begin position="274"/>
        <end position="389"/>
    </location>
</feature>
<keyword evidence="5 8" id="KW-0378">Hydrolase</keyword>
<dbReference type="GO" id="GO:0071816">
    <property type="term" value="P:tail-anchored membrane protein insertion into ER membrane"/>
    <property type="evidence" value="ECO:0007669"/>
    <property type="project" value="TreeGrafter"/>
</dbReference>
<evidence type="ECO:0000259" key="10">
    <source>
        <dbReference type="Pfam" id="PF02374"/>
    </source>
</evidence>
<dbReference type="GO" id="GO:0043529">
    <property type="term" value="C:GET complex"/>
    <property type="evidence" value="ECO:0007669"/>
    <property type="project" value="TreeGrafter"/>
</dbReference>
<feature type="binding site" evidence="8">
    <location>
        <position position="342"/>
    </location>
    <ligand>
        <name>Zn(2+)</name>
        <dbReference type="ChEBI" id="CHEBI:29105"/>
        <note>ligand shared between dimeric partners</note>
    </ligand>
</feature>
<evidence type="ECO:0000256" key="3">
    <source>
        <dbReference type="ARBA" id="ARBA00022490"/>
    </source>
</evidence>
<feature type="region of interest" description="Disordered" evidence="9">
    <location>
        <begin position="240"/>
        <end position="259"/>
    </location>
</feature>
<keyword evidence="3 8" id="KW-0963">Cytoplasm</keyword>
<dbReference type="RefSeq" id="XP_010696920.1">
    <property type="nucleotide sequence ID" value="XM_010698618.1"/>
</dbReference>
<dbReference type="AlphaFoldDB" id="A0A088RJU6"/>
<evidence type="ECO:0000256" key="2">
    <source>
        <dbReference type="ARBA" id="ARBA00022448"/>
    </source>
</evidence>
<feature type="active site" evidence="8">
    <location>
        <position position="62"/>
    </location>
</feature>
<comment type="subcellular location">
    <subcellularLocation>
        <location evidence="8">Cytoplasm</location>
    </subcellularLocation>
    <subcellularLocation>
        <location evidence="8">Endoplasmic reticulum</location>
    </subcellularLocation>
</comment>
<feature type="binding site" evidence="8">
    <location>
        <position position="300"/>
    </location>
    <ligand>
        <name>ATP</name>
        <dbReference type="ChEBI" id="CHEBI:30616"/>
    </ligand>
</feature>
<comment type="function">
    <text evidence="8">ATPase required for the post-translational delivery of tail-anchored (TA) proteins to the endoplasmic reticulum. Recognizes and selectively binds the transmembrane domain of TA proteins in the cytosol. This complex then targets to the endoplasmic reticulum by membrane-bound receptors, where the tail-anchored protein is released for insertion. This process is regulated by ATP binding and hydrolysis. ATP binding drives the homodimer towards the closed dimer state, facilitating recognition of newly synthesized TA membrane proteins. ATP hydrolysis is required for insertion. Subsequently, the homodimer reverts towards the open dimer state, lowering its affinity for the membrane-bound receptor, and returning it to the cytosol to initiate a new round of targeting.</text>
</comment>
<protein>
    <recommendedName>
        <fullName evidence="8">ATPase ASNA1 homolog</fullName>
        <ecNumber evidence="8">3.6.-.-</ecNumber>
    </recommendedName>
    <alternativeName>
        <fullName evidence="8">Arsenical pump-driving ATPase homolog</fullName>
    </alternativeName>
    <alternativeName>
        <fullName evidence="8">Arsenite-stimulated ATPase</fullName>
    </alternativeName>
</protein>
<evidence type="ECO:0000256" key="6">
    <source>
        <dbReference type="ARBA" id="ARBA00022824"/>
    </source>
</evidence>
<dbReference type="EMBL" id="CP009380">
    <property type="protein sequence ID" value="AIN96267.1"/>
    <property type="molecule type" value="Genomic_DNA"/>
</dbReference>
<organism evidence="11 12">
    <name type="scientific">Leishmania panamensis</name>
    <dbReference type="NCBI Taxonomy" id="5679"/>
    <lineage>
        <taxon>Eukaryota</taxon>
        <taxon>Discoba</taxon>
        <taxon>Euglenozoa</taxon>
        <taxon>Kinetoplastea</taxon>
        <taxon>Metakinetoplastina</taxon>
        <taxon>Trypanosomatida</taxon>
        <taxon>Trypanosomatidae</taxon>
        <taxon>Leishmaniinae</taxon>
        <taxon>Leishmania</taxon>
        <taxon>Leishmania guyanensis species complex</taxon>
    </lineage>
</organism>
<comment type="subunit">
    <text evidence="8">Homodimer.</text>
</comment>
<dbReference type="InterPro" id="IPR027417">
    <property type="entry name" value="P-loop_NTPase"/>
</dbReference>
<dbReference type="InterPro" id="IPR027542">
    <property type="entry name" value="ATPase_ArsA/GET3_euk"/>
</dbReference>
<evidence type="ECO:0000256" key="8">
    <source>
        <dbReference type="HAMAP-Rule" id="MF_03112"/>
    </source>
</evidence>
<keyword evidence="12" id="KW-1185">Reference proteome</keyword>
<sequence>MDPTLTELLHSNLQWIFVGGKGGVGKTTTSCALATLFATTPISDAAAPDGTRPRRVLLISTDPAHNLSDAFNQRFGPQPTPVKGLEDTLAAMEVDPKNFTHGALMSSLTGANSGGSASSLSREAEADAVEQTASFARIGAVLKEAARTMPGIDEISVFAEILHYVRTLSYDLLIFDTAPTGHTLRLLALPQTLNSTFDRLMSLEGLAPMLEAASHLIGSSLGAVGGDSVSGCEVATAMPSSSSTAPGAGSAGTGSSQGSWSITADEVRAKALHWRQVMEEVQDRFNDPSRTSFVCVCIAEFLSVYETERLVQELMKYNIGCDSIVVNQLVLKPSSEPPCRMCAARQKIQTKYLEQIDLLYDDFHVVKMPLLSDEVRGVPALKMFARFLQEPYNPDTHGYIDVQESC</sequence>
<keyword evidence="8" id="KW-0479">Metal-binding</keyword>
<proteinExistence type="inferred from homology"/>
<dbReference type="InterPro" id="IPR016300">
    <property type="entry name" value="ATPase_ArsA/GET3"/>
</dbReference>
<dbReference type="PANTHER" id="PTHR10803:SF3">
    <property type="entry name" value="ATPASE GET3"/>
    <property type="match status" value="1"/>
</dbReference>
<dbReference type="OrthoDB" id="1770at2759"/>
<reference evidence="11 12" key="1">
    <citation type="journal article" date="2015" name="Sci. Rep.">
        <title>The genome of Leishmania panamensis: insights into genomics of the L. (Viannia) subgenus.</title>
        <authorList>
            <person name="Llanes A."/>
            <person name="Restrepo C.M."/>
            <person name="Vecchio G.D."/>
            <person name="Anguizola F.J."/>
            <person name="Lleonart R."/>
        </authorList>
    </citation>
    <scope>NUCLEOTIDE SEQUENCE [LARGE SCALE GENOMIC DNA]</scope>
    <source>
        <strain evidence="11 12">MHOM/PA/94/PSC-1</strain>
    </source>
</reference>
<dbReference type="EC" id="3.6.-.-" evidence="8"/>
<dbReference type="Pfam" id="PF02374">
    <property type="entry name" value="ArsA_ATPase"/>
    <property type="match status" value="2"/>
</dbReference>
<evidence type="ECO:0000256" key="7">
    <source>
        <dbReference type="ARBA" id="ARBA00022840"/>
    </source>
</evidence>
<comment type="similarity">
    <text evidence="1 8">Belongs to the arsA ATPase family.</text>
</comment>
<keyword evidence="7 8" id="KW-0067">ATP-binding</keyword>
<dbReference type="Gene3D" id="3.40.50.300">
    <property type="entry name" value="P-loop containing nucleotide triphosphate hydrolases"/>
    <property type="match status" value="1"/>
</dbReference>
<keyword evidence="2 8" id="KW-0813">Transport</keyword>
<dbReference type="HAMAP" id="MF_03112">
    <property type="entry name" value="Asna1_Get3"/>
    <property type="match status" value="1"/>
</dbReference>
<dbReference type="VEuPathDB" id="TriTrypDB:LPAL13_110010800"/>
<keyword evidence="8" id="KW-0862">Zinc</keyword>
<feature type="binding site" evidence="8">
    <location>
        <position position="339"/>
    </location>
    <ligand>
        <name>Zn(2+)</name>
        <dbReference type="ChEBI" id="CHEBI:29105"/>
        <note>ligand shared between dimeric partners</note>
    </ligand>
</feature>
<dbReference type="eggNOG" id="KOG2825">
    <property type="taxonomic scope" value="Eukaryota"/>
</dbReference>
<dbReference type="CDD" id="cd02035">
    <property type="entry name" value="ArsA"/>
    <property type="match status" value="1"/>
</dbReference>
<dbReference type="GO" id="GO:0046872">
    <property type="term" value="F:metal ion binding"/>
    <property type="evidence" value="ECO:0007669"/>
    <property type="project" value="UniProtKB-KW"/>
</dbReference>
<dbReference type="GO" id="GO:0016887">
    <property type="term" value="F:ATP hydrolysis activity"/>
    <property type="evidence" value="ECO:0007669"/>
    <property type="project" value="InterPro"/>
</dbReference>
<dbReference type="NCBIfam" id="TIGR00345">
    <property type="entry name" value="GET3_arsA_TRC40"/>
    <property type="match status" value="1"/>
</dbReference>